<gene>
    <name evidence="5" type="primary">20216747</name>
    <name evidence="4" type="ORF">HELRODRAFT_87437</name>
</gene>
<dbReference type="GeneID" id="20216747"/>
<protein>
    <submittedName>
        <fullName evidence="4 5">Uncharacterized protein</fullName>
    </submittedName>
</protein>
<evidence type="ECO:0000313" key="6">
    <source>
        <dbReference type="Proteomes" id="UP000015101"/>
    </source>
</evidence>
<reference evidence="6" key="1">
    <citation type="submission" date="2012-12" db="EMBL/GenBank/DDBJ databases">
        <authorList>
            <person name="Hellsten U."/>
            <person name="Grimwood J."/>
            <person name="Chapman J.A."/>
            <person name="Shapiro H."/>
            <person name="Aerts A."/>
            <person name="Otillar R.P."/>
            <person name="Terry A.Y."/>
            <person name="Boore J.L."/>
            <person name="Simakov O."/>
            <person name="Marletaz F."/>
            <person name="Cho S.-J."/>
            <person name="Edsinger-Gonzales E."/>
            <person name="Havlak P."/>
            <person name="Kuo D.-H."/>
            <person name="Larsson T."/>
            <person name="Lv J."/>
            <person name="Arendt D."/>
            <person name="Savage R."/>
            <person name="Osoegawa K."/>
            <person name="de Jong P."/>
            <person name="Lindberg D.R."/>
            <person name="Seaver E.C."/>
            <person name="Weisblat D.A."/>
            <person name="Putnam N.H."/>
            <person name="Grigoriev I.V."/>
            <person name="Rokhsar D.S."/>
        </authorList>
    </citation>
    <scope>NUCLEOTIDE SEQUENCE</scope>
</reference>
<evidence type="ECO:0000256" key="2">
    <source>
        <dbReference type="ARBA" id="ARBA00023002"/>
    </source>
</evidence>
<dbReference type="InParanoid" id="T1G6Q0"/>
<dbReference type="GO" id="GO:0005811">
    <property type="term" value="C:lipid droplet"/>
    <property type="evidence" value="ECO:0000318"/>
    <property type="project" value="GO_Central"/>
</dbReference>
<dbReference type="HOGENOM" id="CLU_010194_2_5_1"/>
<keyword evidence="3" id="KW-1133">Transmembrane helix</keyword>
<reference evidence="5" key="3">
    <citation type="submission" date="2015-06" db="UniProtKB">
        <authorList>
            <consortium name="EnsemblMetazoa"/>
        </authorList>
    </citation>
    <scope>IDENTIFICATION</scope>
</reference>
<proteinExistence type="inferred from homology"/>
<evidence type="ECO:0000256" key="1">
    <source>
        <dbReference type="ARBA" id="ARBA00006484"/>
    </source>
</evidence>
<keyword evidence="2" id="KW-0560">Oxidoreductase</keyword>
<feature type="transmembrane region" description="Helical" evidence="3">
    <location>
        <begin position="6"/>
        <end position="27"/>
    </location>
</feature>
<dbReference type="InterPro" id="IPR036291">
    <property type="entry name" value="NAD(P)-bd_dom_sf"/>
</dbReference>
<comment type="similarity">
    <text evidence="1">Belongs to the short-chain dehydrogenases/reductases (SDR) family.</text>
</comment>
<dbReference type="PANTHER" id="PTHR24322:SF736">
    <property type="entry name" value="RETINOL DEHYDROGENASE 10"/>
    <property type="match status" value="1"/>
</dbReference>
<sequence>MFQFFFDQLGEIIVATIFITIYELYLLKKPKDIKGNVVLITGAGGGIGRQLALKFAAHKTKLALLDIDKSRCDETASEVRALGSTCYSYECDVSIQEAVASVARLVRRDLGEVDIVVNNPCRIDPASHANLKGEESQPFSFTNIFGSLWIIGEFLPVMNARKKGHIVNIFKTVAYFLVDYVLTKFGIRGMSESLAEDFVAHKKFGIHISIVYPTDVDSQLFRKVTFAKNFTPLSVETAVDIMMEDILANRKHIFVPNNLWRAKAINK</sequence>
<evidence type="ECO:0000256" key="3">
    <source>
        <dbReference type="SAM" id="Phobius"/>
    </source>
</evidence>
<reference evidence="4 6" key="2">
    <citation type="journal article" date="2013" name="Nature">
        <title>Insights into bilaterian evolution from three spiralian genomes.</title>
        <authorList>
            <person name="Simakov O."/>
            <person name="Marletaz F."/>
            <person name="Cho S.J."/>
            <person name="Edsinger-Gonzales E."/>
            <person name="Havlak P."/>
            <person name="Hellsten U."/>
            <person name="Kuo D.H."/>
            <person name="Larsson T."/>
            <person name="Lv J."/>
            <person name="Arendt D."/>
            <person name="Savage R."/>
            <person name="Osoegawa K."/>
            <person name="de Jong P."/>
            <person name="Grimwood J."/>
            <person name="Chapman J.A."/>
            <person name="Shapiro H."/>
            <person name="Aerts A."/>
            <person name="Otillar R.P."/>
            <person name="Terry A.Y."/>
            <person name="Boore J.L."/>
            <person name="Grigoriev I.V."/>
            <person name="Lindberg D.R."/>
            <person name="Seaver E.C."/>
            <person name="Weisblat D.A."/>
            <person name="Putnam N.H."/>
            <person name="Rokhsar D.S."/>
        </authorList>
    </citation>
    <scope>NUCLEOTIDE SEQUENCE</scope>
</reference>
<dbReference type="InterPro" id="IPR002347">
    <property type="entry name" value="SDR_fam"/>
</dbReference>
<dbReference type="OrthoDB" id="10253736at2759"/>
<organism evidence="5 6">
    <name type="scientific">Helobdella robusta</name>
    <name type="common">Californian leech</name>
    <dbReference type="NCBI Taxonomy" id="6412"/>
    <lineage>
        <taxon>Eukaryota</taxon>
        <taxon>Metazoa</taxon>
        <taxon>Spiralia</taxon>
        <taxon>Lophotrochozoa</taxon>
        <taxon>Annelida</taxon>
        <taxon>Clitellata</taxon>
        <taxon>Hirudinea</taxon>
        <taxon>Rhynchobdellida</taxon>
        <taxon>Glossiphoniidae</taxon>
        <taxon>Helobdella</taxon>
    </lineage>
</organism>
<dbReference type="EnsemblMetazoa" id="HelroT87437">
    <property type="protein sequence ID" value="HelroP87437"/>
    <property type="gene ID" value="HelroG87437"/>
</dbReference>
<dbReference type="OMA" id="TANMEDY"/>
<keyword evidence="3" id="KW-0472">Membrane</keyword>
<dbReference type="AlphaFoldDB" id="T1G6Q0"/>
<dbReference type="Gene3D" id="3.40.50.720">
    <property type="entry name" value="NAD(P)-binding Rossmann-like Domain"/>
    <property type="match status" value="1"/>
</dbReference>
<evidence type="ECO:0000313" key="5">
    <source>
        <dbReference type="EnsemblMetazoa" id="HelroP87437"/>
    </source>
</evidence>
<accession>T1G6Q0</accession>
<dbReference type="Proteomes" id="UP000015101">
    <property type="component" value="Unassembled WGS sequence"/>
</dbReference>
<name>T1G6Q0_HELRO</name>
<dbReference type="STRING" id="6412.T1G6Q0"/>
<keyword evidence="6" id="KW-1185">Reference proteome</keyword>
<dbReference type="EMBL" id="KB097558">
    <property type="protein sequence ID" value="ESN94870.1"/>
    <property type="molecule type" value="Genomic_DNA"/>
</dbReference>
<dbReference type="RefSeq" id="XP_009026959.1">
    <property type="nucleotide sequence ID" value="XM_009028711.1"/>
</dbReference>
<dbReference type="PANTHER" id="PTHR24322">
    <property type="entry name" value="PKSB"/>
    <property type="match status" value="1"/>
</dbReference>
<dbReference type="Pfam" id="PF00106">
    <property type="entry name" value="adh_short"/>
    <property type="match status" value="1"/>
</dbReference>
<dbReference type="eggNOG" id="KOG1201">
    <property type="taxonomic scope" value="Eukaryota"/>
</dbReference>
<dbReference type="PRINTS" id="PR00081">
    <property type="entry name" value="GDHRDH"/>
</dbReference>
<dbReference type="CTD" id="20216747"/>
<keyword evidence="3" id="KW-0812">Transmembrane</keyword>
<dbReference type="KEGG" id="hro:HELRODRAFT_87437"/>
<dbReference type="EMBL" id="AMQM01007060">
    <property type="status" value="NOT_ANNOTATED_CDS"/>
    <property type="molecule type" value="Genomic_DNA"/>
</dbReference>
<evidence type="ECO:0000313" key="4">
    <source>
        <dbReference type="EMBL" id="ESN94870.1"/>
    </source>
</evidence>
<dbReference type="SUPFAM" id="SSF51735">
    <property type="entry name" value="NAD(P)-binding Rossmann-fold domains"/>
    <property type="match status" value="1"/>
</dbReference>
<dbReference type="GO" id="GO:0016616">
    <property type="term" value="F:oxidoreductase activity, acting on the CH-OH group of donors, NAD or NADP as acceptor"/>
    <property type="evidence" value="ECO:0000318"/>
    <property type="project" value="GO_Central"/>
</dbReference>